<dbReference type="Gene3D" id="3.30.70.80">
    <property type="entry name" value="Peptidase S8 propeptide/proteinase inhibitor I9"/>
    <property type="match status" value="1"/>
</dbReference>
<protein>
    <recommendedName>
        <fullName evidence="4">ATPase</fullName>
    </recommendedName>
</protein>
<dbReference type="AlphaFoldDB" id="A0A2T3J7N1"/>
<dbReference type="Proteomes" id="UP000240987">
    <property type="component" value="Unassembled WGS sequence"/>
</dbReference>
<evidence type="ECO:0000313" key="3">
    <source>
        <dbReference type="Proteomes" id="UP000240987"/>
    </source>
</evidence>
<organism evidence="2 3">
    <name type="scientific">Photobacterium frigidiphilum</name>
    <dbReference type="NCBI Taxonomy" id="264736"/>
    <lineage>
        <taxon>Bacteria</taxon>
        <taxon>Pseudomonadati</taxon>
        <taxon>Pseudomonadota</taxon>
        <taxon>Gammaproteobacteria</taxon>
        <taxon>Vibrionales</taxon>
        <taxon>Vibrionaceae</taxon>
        <taxon>Photobacterium</taxon>
    </lineage>
</organism>
<evidence type="ECO:0000256" key="1">
    <source>
        <dbReference type="SAM" id="SignalP"/>
    </source>
</evidence>
<reference evidence="2 3" key="1">
    <citation type="submission" date="2018-01" db="EMBL/GenBank/DDBJ databases">
        <title>Whole genome sequencing of Histamine producing bacteria.</title>
        <authorList>
            <person name="Butler K."/>
        </authorList>
    </citation>
    <scope>NUCLEOTIDE SEQUENCE [LARGE SCALE GENOMIC DNA]</scope>
    <source>
        <strain evidence="2 3">JCM 12947</strain>
    </source>
</reference>
<dbReference type="RefSeq" id="WP_107245497.1">
    <property type="nucleotide sequence ID" value="NZ_PYMJ01000043.1"/>
</dbReference>
<dbReference type="OrthoDB" id="5815772at2"/>
<evidence type="ECO:0008006" key="4">
    <source>
        <dbReference type="Google" id="ProtNLM"/>
    </source>
</evidence>
<keyword evidence="3" id="KW-1185">Reference proteome</keyword>
<proteinExistence type="predicted"/>
<dbReference type="InterPro" id="IPR037045">
    <property type="entry name" value="S8pro/Inhibitor_I9_sf"/>
</dbReference>
<name>A0A2T3J7N1_9GAMM</name>
<dbReference type="EMBL" id="PYMJ01000043">
    <property type="protein sequence ID" value="PSU44756.1"/>
    <property type="molecule type" value="Genomic_DNA"/>
</dbReference>
<evidence type="ECO:0000313" key="2">
    <source>
        <dbReference type="EMBL" id="PSU44756.1"/>
    </source>
</evidence>
<comment type="caution">
    <text evidence="2">The sequence shown here is derived from an EMBL/GenBank/DDBJ whole genome shotgun (WGS) entry which is preliminary data.</text>
</comment>
<feature type="signal peptide" evidence="1">
    <location>
        <begin position="1"/>
        <end position="29"/>
    </location>
</feature>
<feature type="chain" id="PRO_5015729615" description="ATPase" evidence="1">
    <location>
        <begin position="30"/>
        <end position="130"/>
    </location>
</feature>
<keyword evidence="1" id="KW-0732">Signal</keyword>
<gene>
    <name evidence="2" type="ORF">C9J12_26025</name>
</gene>
<sequence>MQMKLRSQALLSVGLAVGFTALFSIPAHANNPNMLFPASDQQSEQGQENMQISYYLKYKPDMQEKAESLVNKLGGTITDAMPERRILIVTLDKAAFEEIDSDRIDYRGIIDYVEPNPERQLFEKKNGLSL</sequence>
<accession>A0A2T3J7N1</accession>